<feature type="region of interest" description="Disordered" evidence="1">
    <location>
        <begin position="1"/>
        <end position="27"/>
    </location>
</feature>
<sequence length="2373" mass="267685">MSEDDDTEITETDCRKRDEETIGDIPTGSTKLDISVRSLTLKLIRNGSDLAKANVSNASFTISKQGLSKITDGRLGSVSLVDMTSAGRMYSERFWTCGSEALKFTYRRDGEKNRQRSLNKDANLKIQMSSVKSVYTKRFVSEIQEFIKEFLQLQTPVIRKIKSADLHSHLLQRPTQLGLEIKAGSPIILLPLSSKSNQVIIVDLGELTLKNSFHLASEDDVISQKRDPALLDEILDVMEIYLVNTDLFTGTIWSKARDLPKTETSGQVYLDMGNYWIIKRGKNMLKEKCHLKLQIERNMDSWKSHNCPDFSVQGTLSRLEGMLDLEQYKLIRGFLSHNLGEALDDIYENAFMLTESKVNLTVLENEKHPEKFVWTTMSVNLDLEDVSLQLKWSTEETKRNQNHSQTLACINFIKSSLKIDSYSDGSQDIDLISQEILMIDSRGKGTATGQKNVFTKILKPIYKNPGKSLVQAEVHSRKRNDCTKFTVLLNNMRIMAILDWLENVQDFLGREPEVTKSSYYSSHASDLSSSTTALDHAPMELILNITDSELVFVEKIDQLDTNAVILRSTTVVSYKPNETVKPISFNLNHLEVFSCILGNEKDTALSIIDPITVNADIKENILQIQLQKQLCIRLSYHDVKMFARMLKSLPKQTRTAQNTKNRKLEESEIKRHHVLKLVTLGFRESDCMTALKICPNLYDAALWLTQNAEPVRTAGSGSGNKKTALDINAIEIRAYGISVCVIDDCMDSDVPLLELSLSQIDFKQDLNISMFNSEKGSSPTIPAFCSGFLKASFASDYYNRHLSGWEPIIEPWKCDATWDYKLGRNGIERSLRIYSEELLKLNITSTLIELWSTVQTNWTQDYYANTTGYRRRNPFIPFSLENQTGVKLRFKIIMTSTGGITRTEISSDRVRNKWVYVESNERVPVFFGEQGKLRHLDSHKLNLHQIVVCTEGWTEVAPVSIDKVGIYFRHSLRDPSCNFPNMPKARLVFAVTLEGSAQKLVTIRSALRIMNNLNNDLLLRMDYPNRYLGIASWPEPETASVEVGKAYSVPLNYVHAALCFQPRMESESANSELVKTVLNAIEVDRKQLIRLKSEYQFCEQLKSWQECNNSGQDYYKELRSCNGIRDKMYNAVVIFRREGFPVRSSYNIYPGHIISLHPPLKINNLLCCDLLFKVKAGKIEGRIQPSNSSDIFEIDLTQNMQLNFRLDGYNSSGEITIPEGFNGIKDYILPVRDHKDRELQLRAQIQCTKSSGLEISIYAPFWLVNRTGLPLVYRQDGVSKEAAGQFDENEAARLVTPHMFSFSDPDASSALVVRLGKMTRYGSSPQWCQPLSLHKDIVNRELKTENTNETFFIGIEIRKGRGRYSRTTVVTFSPRFRLYNRSSHKLQFTQQCYAIADPDLHARSTVIEAVSGCHLPFHWPKGDKPHLLCVRLSDVENCCWSEGISISKAQSIYINLRDINDEMYFLRLEIVVQGATHFLLFGDAQSLPPPIRVDNYSQVPMKFYQTGCRKRRETTVKPFSSVSYALDDPNGPQSLYIEAPGGAWCDCSLKDFEKVQNLTYDNFIYIAFKGTFESSTDKLNLMSSFDMDSQHLVLGVKDFRVVLMRKKQGDRSQLWRMNQQKQLEHEGSSPPTEPGKKPSALSPRYVLDIDKPPRPMVSSCLVIRPANKQRKSTQTWRFTEEGRLMCEHANMCVQAYNGVFGLRPGCSVVLGMVQSDSHTFSDGHVPIEQVVERQKLRPGSGFLSVNVVMDGPTKAIRICDVSNKDNVLLKSDPSWRHVSNVMNPESNNEQSGDNTEEYSIKMNLKKGVGISVISKVPCEELAYITLENIALKGIATHSARSIDLSIGDIQIDNQLLETQCPVMLYTMKQGYKEAGFSAIDFNAKILPSPNANAIIYDKFLINLNRTFIVFLEERLLLRLAIFFSLGRLQSDESNLSDETDFEAQQVATRILSANAKRYYFRNLQISNSEVRLSVVTSSKLSPKLIDIKKKLGLTLIKFEDATIEFGEFTYRHQFETLEVYLRAIKSHYKSELKWQAASILGSVDFLGNPLGFANDLSEGVSGLIFEGSVRSLVKNVTHGISNSTAKLTETLSDGLGRVVLDEQDNETRQRILEVSTTGNSSGEHLAAGLKGLGFGLLGGVTSIVRHTYVGAQNDGIQGFISGLGKGIIGTVTKPIIGVLDLASETANAVRETSKSAHRILPERKRLPRCVSGAAGGLLPSYSATQAKGQQHMFLINKRNFNEQLLSYEPNLWESGGSKLRLLVSSENVWVFSRNDETTTIILSCHLSEVVSCHPVTTNTNSEGKKLKNLAYYIELTTKSNVTLSGASEVLLKRPRVRCRTAEMAEKAARHVNYAKGVYDEREHTLNPDLILEN</sequence>
<accession>A0A7R8UG89</accession>
<dbReference type="CDD" id="cd23453">
    <property type="entry name" value="beta-trefoil_Ricin_VPS13D"/>
    <property type="match status" value="1"/>
</dbReference>
<dbReference type="EMBL" id="LR899010">
    <property type="protein sequence ID" value="CAD7080297.1"/>
    <property type="molecule type" value="Genomic_DNA"/>
</dbReference>
<evidence type="ECO:0000313" key="5">
    <source>
        <dbReference type="Proteomes" id="UP000594454"/>
    </source>
</evidence>
<dbReference type="InParanoid" id="A0A7R8UG89"/>
<evidence type="ECO:0000259" key="2">
    <source>
        <dbReference type="Pfam" id="PF25033"/>
    </source>
</evidence>
<organism evidence="4 5">
    <name type="scientific">Hermetia illucens</name>
    <name type="common">Black soldier fly</name>
    <dbReference type="NCBI Taxonomy" id="343691"/>
    <lineage>
        <taxon>Eukaryota</taxon>
        <taxon>Metazoa</taxon>
        <taxon>Ecdysozoa</taxon>
        <taxon>Arthropoda</taxon>
        <taxon>Hexapoda</taxon>
        <taxon>Insecta</taxon>
        <taxon>Pterygota</taxon>
        <taxon>Neoptera</taxon>
        <taxon>Endopterygota</taxon>
        <taxon>Diptera</taxon>
        <taxon>Brachycera</taxon>
        <taxon>Stratiomyomorpha</taxon>
        <taxon>Stratiomyidae</taxon>
        <taxon>Hermetiinae</taxon>
        <taxon>Hermetia</taxon>
    </lineage>
</organism>
<dbReference type="GO" id="GO:0007005">
    <property type="term" value="P:mitochondrion organization"/>
    <property type="evidence" value="ECO:0007669"/>
    <property type="project" value="TreeGrafter"/>
</dbReference>
<dbReference type="OrthoDB" id="272810at2759"/>
<feature type="compositionally biased region" description="Acidic residues" evidence="1">
    <location>
        <begin position="1"/>
        <end position="11"/>
    </location>
</feature>
<feature type="domain" description="Vacuolar protein sorting-associated protein 13 VPS13 adaptor binding" evidence="3">
    <location>
        <begin position="942"/>
        <end position="1532"/>
    </location>
</feature>
<feature type="domain" description="VPS13-like middle region" evidence="2">
    <location>
        <begin position="44"/>
        <end position="895"/>
    </location>
</feature>
<dbReference type="Proteomes" id="UP000594454">
    <property type="component" value="Chromosome 2"/>
</dbReference>
<reference evidence="4 5" key="1">
    <citation type="submission" date="2020-11" db="EMBL/GenBank/DDBJ databases">
        <authorList>
            <person name="Wallbank WR R."/>
            <person name="Pardo Diaz C."/>
            <person name="Kozak K."/>
            <person name="Martin S."/>
            <person name="Jiggins C."/>
            <person name="Moest M."/>
            <person name="Warren A I."/>
            <person name="Generalovic N T."/>
            <person name="Byers J.R.P. K."/>
            <person name="Montejo-Kovacevich G."/>
            <person name="Yen C E."/>
        </authorList>
    </citation>
    <scope>NUCLEOTIDE SEQUENCE [LARGE SCALE GENOMIC DNA]</scope>
</reference>
<dbReference type="GO" id="GO:0006623">
    <property type="term" value="P:protein targeting to vacuole"/>
    <property type="evidence" value="ECO:0007669"/>
    <property type="project" value="TreeGrafter"/>
</dbReference>
<evidence type="ECO:0000256" key="1">
    <source>
        <dbReference type="SAM" id="MobiDB-lite"/>
    </source>
</evidence>
<evidence type="ECO:0000259" key="3">
    <source>
        <dbReference type="Pfam" id="PF25036"/>
    </source>
</evidence>
<dbReference type="GO" id="GO:0045053">
    <property type="term" value="P:protein retention in Golgi apparatus"/>
    <property type="evidence" value="ECO:0007669"/>
    <property type="project" value="TreeGrafter"/>
</dbReference>
<evidence type="ECO:0008006" key="6">
    <source>
        <dbReference type="Google" id="ProtNLM"/>
    </source>
</evidence>
<dbReference type="Pfam" id="PF25033">
    <property type="entry name" value="VPS13_M"/>
    <property type="match status" value="1"/>
</dbReference>
<dbReference type="InterPro" id="IPR056747">
    <property type="entry name" value="VPS13-like_M"/>
</dbReference>
<dbReference type="InterPro" id="IPR026847">
    <property type="entry name" value="VPS13"/>
</dbReference>
<feature type="region of interest" description="Disordered" evidence="1">
    <location>
        <begin position="1619"/>
        <end position="1643"/>
    </location>
</feature>
<keyword evidence="5" id="KW-1185">Reference proteome</keyword>
<dbReference type="PANTHER" id="PTHR16166:SF141">
    <property type="entry name" value="INTERMEMBRANE LIPID TRANSFER PROTEIN VPS13D"/>
    <property type="match status" value="1"/>
</dbReference>
<name>A0A7R8UG89_HERIL</name>
<evidence type="ECO:0000313" key="4">
    <source>
        <dbReference type="EMBL" id="CAD7080297.1"/>
    </source>
</evidence>
<dbReference type="Pfam" id="PF25036">
    <property type="entry name" value="VPS13_VAB"/>
    <property type="match status" value="1"/>
</dbReference>
<protein>
    <recommendedName>
        <fullName evidence="6">Vacuolar protein sorting-associated protein 13D</fullName>
    </recommendedName>
</protein>
<gene>
    <name evidence="4" type="ORF">HERILL_LOCUS3460</name>
</gene>
<dbReference type="PANTHER" id="PTHR16166">
    <property type="entry name" value="VACUOLAR PROTEIN SORTING-ASSOCIATED PROTEIN VPS13"/>
    <property type="match status" value="1"/>
</dbReference>
<dbReference type="FunCoup" id="A0A7R8UG89">
    <property type="interactions" value="977"/>
</dbReference>
<dbReference type="InterPro" id="IPR009543">
    <property type="entry name" value="VPS13_VAB"/>
</dbReference>
<proteinExistence type="predicted"/>